<feature type="coiled-coil region" evidence="1">
    <location>
        <begin position="19"/>
        <end position="70"/>
    </location>
</feature>
<dbReference type="EMBL" id="FNCS01000002">
    <property type="protein sequence ID" value="SDG35054.1"/>
    <property type="molecule type" value="Genomic_DNA"/>
</dbReference>
<evidence type="ECO:0000256" key="1">
    <source>
        <dbReference type="SAM" id="Coils"/>
    </source>
</evidence>
<evidence type="ECO:0000313" key="3">
    <source>
        <dbReference type="Proteomes" id="UP000199495"/>
    </source>
</evidence>
<name>A0A1G7TJ64_9HYPH</name>
<keyword evidence="3" id="KW-1185">Reference proteome</keyword>
<keyword evidence="1" id="KW-0175">Coiled coil</keyword>
<dbReference type="Proteomes" id="UP000199495">
    <property type="component" value="Unassembled WGS sequence"/>
</dbReference>
<dbReference type="RefSeq" id="WP_090592674.1">
    <property type="nucleotide sequence ID" value="NZ_FNCS01000002.1"/>
</dbReference>
<gene>
    <name evidence="2" type="ORF">SAMN04487974_102147</name>
</gene>
<protein>
    <submittedName>
        <fullName evidence="2">Uncharacterized protein</fullName>
    </submittedName>
</protein>
<sequence length="105" mass="11613">MNAHATIQPNTDLAPDIEIAALDATMARAEQDKADADHDIDVADEAILTLHEAKDELERQIADINAAILDEGRARGAAIERWRASHVTLIQAHDRKSQLLVRETR</sequence>
<evidence type="ECO:0000313" key="2">
    <source>
        <dbReference type="EMBL" id="SDG35054.1"/>
    </source>
</evidence>
<reference evidence="2 3" key="1">
    <citation type="submission" date="2016-10" db="EMBL/GenBank/DDBJ databases">
        <authorList>
            <person name="de Groot N.N."/>
        </authorList>
    </citation>
    <scope>NUCLEOTIDE SEQUENCE [LARGE SCALE GENOMIC DNA]</scope>
    <source>
        <strain evidence="2 3">CGMCC 1.10267</strain>
    </source>
</reference>
<proteinExistence type="predicted"/>
<accession>A0A1G7TJ64</accession>
<dbReference type="STRING" id="440168.SAMN04487974_102147"/>
<organism evidence="2 3">
    <name type="scientific">Pelagibacterium luteolum</name>
    <dbReference type="NCBI Taxonomy" id="440168"/>
    <lineage>
        <taxon>Bacteria</taxon>
        <taxon>Pseudomonadati</taxon>
        <taxon>Pseudomonadota</taxon>
        <taxon>Alphaproteobacteria</taxon>
        <taxon>Hyphomicrobiales</taxon>
        <taxon>Devosiaceae</taxon>
        <taxon>Pelagibacterium</taxon>
    </lineage>
</organism>
<dbReference type="AlphaFoldDB" id="A0A1G7TJ64"/>